<name>E9HEU3_DAPPU</name>
<dbReference type="KEGG" id="dpx:DAPPUDRAFT_113364"/>
<organism evidence="1 2">
    <name type="scientific">Daphnia pulex</name>
    <name type="common">Water flea</name>
    <dbReference type="NCBI Taxonomy" id="6669"/>
    <lineage>
        <taxon>Eukaryota</taxon>
        <taxon>Metazoa</taxon>
        <taxon>Ecdysozoa</taxon>
        <taxon>Arthropoda</taxon>
        <taxon>Crustacea</taxon>
        <taxon>Branchiopoda</taxon>
        <taxon>Diplostraca</taxon>
        <taxon>Cladocera</taxon>
        <taxon>Anomopoda</taxon>
        <taxon>Daphniidae</taxon>
        <taxon>Daphnia</taxon>
    </lineage>
</organism>
<dbReference type="InParanoid" id="E9HEU3"/>
<dbReference type="EMBL" id="GL732631">
    <property type="protein sequence ID" value="EFX69751.1"/>
    <property type="molecule type" value="Genomic_DNA"/>
</dbReference>
<keyword evidence="2" id="KW-1185">Reference proteome</keyword>
<accession>E9HEU3</accession>
<reference evidence="1 2" key="1">
    <citation type="journal article" date="2011" name="Science">
        <title>The ecoresponsive genome of Daphnia pulex.</title>
        <authorList>
            <person name="Colbourne J.K."/>
            <person name="Pfrender M.E."/>
            <person name="Gilbert D."/>
            <person name="Thomas W.K."/>
            <person name="Tucker A."/>
            <person name="Oakley T.H."/>
            <person name="Tokishita S."/>
            <person name="Aerts A."/>
            <person name="Arnold G.J."/>
            <person name="Basu M.K."/>
            <person name="Bauer D.J."/>
            <person name="Caceres C.E."/>
            <person name="Carmel L."/>
            <person name="Casola C."/>
            <person name="Choi J.H."/>
            <person name="Detter J.C."/>
            <person name="Dong Q."/>
            <person name="Dusheyko S."/>
            <person name="Eads B.D."/>
            <person name="Frohlich T."/>
            <person name="Geiler-Samerotte K.A."/>
            <person name="Gerlach D."/>
            <person name="Hatcher P."/>
            <person name="Jogdeo S."/>
            <person name="Krijgsveld J."/>
            <person name="Kriventseva E.V."/>
            <person name="Kultz D."/>
            <person name="Laforsch C."/>
            <person name="Lindquist E."/>
            <person name="Lopez J."/>
            <person name="Manak J.R."/>
            <person name="Muller J."/>
            <person name="Pangilinan J."/>
            <person name="Patwardhan R.P."/>
            <person name="Pitluck S."/>
            <person name="Pritham E.J."/>
            <person name="Rechtsteiner A."/>
            <person name="Rho M."/>
            <person name="Rogozin I.B."/>
            <person name="Sakarya O."/>
            <person name="Salamov A."/>
            <person name="Schaack S."/>
            <person name="Shapiro H."/>
            <person name="Shiga Y."/>
            <person name="Skalitzky C."/>
            <person name="Smith Z."/>
            <person name="Souvorov A."/>
            <person name="Sung W."/>
            <person name="Tang Z."/>
            <person name="Tsuchiya D."/>
            <person name="Tu H."/>
            <person name="Vos H."/>
            <person name="Wang M."/>
            <person name="Wolf Y.I."/>
            <person name="Yamagata H."/>
            <person name="Yamada T."/>
            <person name="Ye Y."/>
            <person name="Shaw J.R."/>
            <person name="Andrews J."/>
            <person name="Crease T.J."/>
            <person name="Tang H."/>
            <person name="Lucas S.M."/>
            <person name="Robertson H.M."/>
            <person name="Bork P."/>
            <person name="Koonin E.V."/>
            <person name="Zdobnov E.M."/>
            <person name="Grigoriev I.V."/>
            <person name="Lynch M."/>
            <person name="Boore J.L."/>
        </authorList>
    </citation>
    <scope>NUCLEOTIDE SEQUENCE [LARGE SCALE GENOMIC DNA]</scope>
</reference>
<dbReference type="OrthoDB" id="10322526at2759"/>
<dbReference type="HOGENOM" id="CLU_693110_0_0_1"/>
<dbReference type="Proteomes" id="UP000000305">
    <property type="component" value="Unassembled WGS sequence"/>
</dbReference>
<evidence type="ECO:0000313" key="1">
    <source>
        <dbReference type="EMBL" id="EFX69751.1"/>
    </source>
</evidence>
<sequence length="365" mass="41210">MDLKVGGINFWDWSLITLKKRRFPESSWTELQISDLLTEVDFPNSFEDSKHEISSIFESLSGGINYDLKEYYNSGILRSIKPTAQETPKPVEKRKNQYEVDLASPNHGPLSKRLDNTSTPIMPIKNFQNRMAATFNANSSDSEEADNEDSQFIVKKNPKVNKRVSNLLPNHKTLSHINNSGDSGMSSYFADLNDRDLEDIGDNILLDLNVKTLTSALPKEPSVSLDDGNLTTYQKLLFAKLDLIIKGLNSLQTEKTRNAVICEGNLVNFTKTFTDSVTLPLNDYSELVGLDLALGRITWKVRLNDARPAYGHMINLVAVLAEKTPITTLKMIKVIQDGRRNVAWSFNTKMGNKQRKDPVPMREQR</sequence>
<evidence type="ECO:0000313" key="2">
    <source>
        <dbReference type="Proteomes" id="UP000000305"/>
    </source>
</evidence>
<dbReference type="AlphaFoldDB" id="E9HEU3"/>
<proteinExistence type="predicted"/>
<gene>
    <name evidence="1" type="ORF">DAPPUDRAFT_113364</name>
</gene>
<protein>
    <submittedName>
        <fullName evidence="1">Uncharacterized protein</fullName>
    </submittedName>
</protein>